<keyword evidence="6" id="KW-1185">Reference proteome</keyword>
<dbReference type="InParanoid" id="A0A4S2MWX0"/>
<keyword evidence="1 4" id="KW-0489">Methyltransferase</keyword>
<dbReference type="PANTHER" id="PTHR21008:SF1">
    <property type="entry name" value="25S RRNA (ADENINE(2142)-N(1))-METHYLTRANSFERASE"/>
    <property type="match status" value="1"/>
</dbReference>
<dbReference type="AlphaFoldDB" id="A0A4S2MWX0"/>
<protein>
    <recommendedName>
        <fullName evidence="4">25S rRNA adenine-N(1) methyltransferase</fullName>
        <ecNumber evidence="4">2.1.1.-</ecNumber>
    </recommendedName>
</protein>
<gene>
    <name evidence="5" type="ORF">EX30DRAFT_306893</name>
</gene>
<proteinExistence type="inferred from homology"/>
<comment type="subcellular location">
    <subcellularLocation>
        <location evidence="4">Nucleus</location>
        <location evidence="4">Nucleolus</location>
    </subcellularLocation>
</comment>
<dbReference type="FunCoup" id="A0A4S2MWX0">
    <property type="interactions" value="86"/>
</dbReference>
<evidence type="ECO:0000256" key="1">
    <source>
        <dbReference type="ARBA" id="ARBA00022603"/>
    </source>
</evidence>
<accession>A0A4S2MWX0</accession>
<dbReference type="PANTHER" id="PTHR21008">
    <property type="entry name" value="S-ADENOSYLMETHIONINE SENSOR UPSTREAM OF MTORC1-RELATED"/>
    <property type="match status" value="1"/>
</dbReference>
<evidence type="ECO:0000256" key="2">
    <source>
        <dbReference type="ARBA" id="ARBA00022679"/>
    </source>
</evidence>
<sequence length="294" mass="33076">MAAAKKTKRPGSVILSRTRVVGSRKPETSLSAKAGRTLIRKHHTLQKMKSQALAKNDPHTAEKLQAEIEASGGLEKYQQASVLGQSAQRGGDSSKVLMGWINEIRGKTKCASRLRVLEVGCLSPDNAIAKSPLFDLTRIDLNSRASCIETQDFMERPIPDTYDQKSKFDMISLSLVLNYVPEPALRGEMLRRTLCFLRHAHQLDAEEPLSKFFPSVFIVLPAPCVTNSRYLNEDRLNLIMQSLGYTQVRRKLSSKLIYGLWRLEDGTRLKRRIQIKKTEVNPGSTRNNFAIVLQ</sequence>
<dbReference type="Pfam" id="PF11968">
    <property type="entry name" value="Bmt2"/>
    <property type="match status" value="1"/>
</dbReference>
<dbReference type="Proteomes" id="UP000298138">
    <property type="component" value="Unassembled WGS sequence"/>
</dbReference>
<dbReference type="STRING" id="341454.A0A4S2MWX0"/>
<dbReference type="GO" id="GO:0016433">
    <property type="term" value="F:rRNA (adenine) methyltransferase activity"/>
    <property type="evidence" value="ECO:0007669"/>
    <property type="project" value="UniProtKB-UniRule"/>
</dbReference>
<dbReference type="EC" id="2.1.1.-" evidence="4"/>
<name>A0A4S2MWX0_9PEZI</name>
<dbReference type="InterPro" id="IPR021867">
    <property type="entry name" value="Bmt2/SAMTOR"/>
</dbReference>
<keyword evidence="3 4" id="KW-0949">S-adenosyl-L-methionine</keyword>
<evidence type="ECO:0000256" key="3">
    <source>
        <dbReference type="ARBA" id="ARBA00022691"/>
    </source>
</evidence>
<comment type="function">
    <text evidence="4">S-adenosyl-L-methionine-dependent methyltransferase that specifically methylates the N(1) position of an adenine present in helix 65 in 25S rRNA.</text>
</comment>
<dbReference type="GO" id="GO:0005730">
    <property type="term" value="C:nucleolus"/>
    <property type="evidence" value="ECO:0007669"/>
    <property type="project" value="UniProtKB-SubCell"/>
</dbReference>
<keyword evidence="2 4" id="KW-0808">Transferase</keyword>
<comment type="similarity">
    <text evidence="4">Belongs to the BMT2 family.</text>
</comment>
<dbReference type="OrthoDB" id="5954793at2759"/>
<evidence type="ECO:0000256" key="4">
    <source>
        <dbReference type="HAMAP-Rule" id="MF_03044"/>
    </source>
</evidence>
<evidence type="ECO:0000313" key="6">
    <source>
        <dbReference type="Proteomes" id="UP000298138"/>
    </source>
</evidence>
<reference evidence="5 6" key="1">
    <citation type="submission" date="2019-04" db="EMBL/GenBank/DDBJ databases">
        <title>Comparative genomics and transcriptomics to analyze fruiting body development in filamentous ascomycetes.</title>
        <authorList>
            <consortium name="DOE Joint Genome Institute"/>
            <person name="Lutkenhaus R."/>
            <person name="Traeger S."/>
            <person name="Breuer J."/>
            <person name="Kuo A."/>
            <person name="Lipzen A."/>
            <person name="Pangilinan J."/>
            <person name="Dilworth D."/>
            <person name="Sandor L."/>
            <person name="Poggeler S."/>
            <person name="Barry K."/>
            <person name="Grigoriev I.V."/>
            <person name="Nowrousian M."/>
        </authorList>
    </citation>
    <scope>NUCLEOTIDE SEQUENCE [LARGE SCALE GENOMIC DNA]</scope>
    <source>
        <strain evidence="5 6">CBS 389.68</strain>
    </source>
</reference>
<feature type="binding site" evidence="4">
    <location>
        <position position="120"/>
    </location>
    <ligand>
        <name>S-adenosyl-L-methionine</name>
        <dbReference type="ChEBI" id="CHEBI:59789"/>
    </ligand>
</feature>
<dbReference type="HAMAP" id="MF_03044">
    <property type="entry name" value="BMT2"/>
    <property type="match status" value="1"/>
</dbReference>
<feature type="binding site" evidence="4">
    <location>
        <position position="140"/>
    </location>
    <ligand>
        <name>S-adenosyl-L-methionine</name>
        <dbReference type="ChEBI" id="CHEBI:59789"/>
    </ligand>
</feature>
<evidence type="ECO:0000313" key="5">
    <source>
        <dbReference type="EMBL" id="TGZ81150.1"/>
    </source>
</evidence>
<organism evidence="5 6">
    <name type="scientific">Ascodesmis nigricans</name>
    <dbReference type="NCBI Taxonomy" id="341454"/>
    <lineage>
        <taxon>Eukaryota</taxon>
        <taxon>Fungi</taxon>
        <taxon>Dikarya</taxon>
        <taxon>Ascomycota</taxon>
        <taxon>Pezizomycotina</taxon>
        <taxon>Pezizomycetes</taxon>
        <taxon>Pezizales</taxon>
        <taxon>Ascodesmidaceae</taxon>
        <taxon>Ascodesmis</taxon>
    </lineage>
</organism>
<keyword evidence="4" id="KW-0539">Nucleus</keyword>
<dbReference type="EMBL" id="ML220121">
    <property type="protein sequence ID" value="TGZ81150.1"/>
    <property type="molecule type" value="Genomic_DNA"/>
</dbReference>